<keyword evidence="1" id="KW-1133">Transmembrane helix</keyword>
<evidence type="ECO:0000313" key="5">
    <source>
        <dbReference type="Proteomes" id="UP000321393"/>
    </source>
</evidence>
<protein>
    <submittedName>
        <fullName evidence="4">Polyprotein</fullName>
    </submittedName>
</protein>
<keyword evidence="1" id="KW-0472">Membrane</keyword>
<evidence type="ECO:0000313" key="4">
    <source>
        <dbReference type="EMBL" id="KAA0056347.1"/>
    </source>
</evidence>
<dbReference type="PANTHER" id="PTHR24559">
    <property type="entry name" value="TRANSPOSON TY3-I GAG-POL POLYPROTEIN"/>
    <property type="match status" value="1"/>
</dbReference>
<dbReference type="OrthoDB" id="2013610at2759"/>
<evidence type="ECO:0000259" key="2">
    <source>
        <dbReference type="Pfam" id="PF03732"/>
    </source>
</evidence>
<dbReference type="SUPFAM" id="SSF56672">
    <property type="entry name" value="DNA/RNA polymerases"/>
    <property type="match status" value="1"/>
</dbReference>
<feature type="domain" description="Retrotransposon gag" evidence="2">
    <location>
        <begin position="8"/>
        <end position="78"/>
    </location>
</feature>
<dbReference type="CDD" id="cd01647">
    <property type="entry name" value="RT_LTR"/>
    <property type="match status" value="1"/>
</dbReference>
<feature type="transmembrane region" description="Helical" evidence="1">
    <location>
        <begin position="817"/>
        <end position="839"/>
    </location>
</feature>
<dbReference type="Pfam" id="PF17919">
    <property type="entry name" value="RT_RNaseH_2"/>
    <property type="match status" value="1"/>
</dbReference>
<accession>A0A5A7UP10</accession>
<organism evidence="4 5">
    <name type="scientific">Cucumis melo var. makuwa</name>
    <name type="common">Oriental melon</name>
    <dbReference type="NCBI Taxonomy" id="1194695"/>
    <lineage>
        <taxon>Eukaryota</taxon>
        <taxon>Viridiplantae</taxon>
        <taxon>Streptophyta</taxon>
        <taxon>Embryophyta</taxon>
        <taxon>Tracheophyta</taxon>
        <taxon>Spermatophyta</taxon>
        <taxon>Magnoliopsida</taxon>
        <taxon>eudicotyledons</taxon>
        <taxon>Gunneridae</taxon>
        <taxon>Pentapetalae</taxon>
        <taxon>rosids</taxon>
        <taxon>fabids</taxon>
        <taxon>Cucurbitales</taxon>
        <taxon>Cucurbitaceae</taxon>
        <taxon>Benincaseae</taxon>
        <taxon>Cucumis</taxon>
    </lineage>
</organism>
<sequence length="905" mass="103376">MLSGDVNKITWEQFKESFNSKFFSANLRYAKQQEFLNLEQGNMTMEQYDVDFDMLSRFAPDVLRDEAGRTNKFVRGLRLDLQGIVRPFRPTIHVDALCLAVNMSLHERANPTKAVGRGLTLVQKRKAEFQSTIAPQRNLRSEGLFRWHRQDLAAAGKMQGRVFATTRQEAEQVGTVVTGMDWLPTNPASIDCSRKEVVFNPHSAASFKFKGAGTVVLLKVISVMKASTAPISRAPYRMALKELKELKVQLQKLLDKGFIRPSVSPWRAPILFVKKKDGPMRLCIDYRELNGDSYHQLRIRDSDIPKTVFHSRYGHYEFIVMSFGLTNAPTIEDEHEEHLHKVLETLRANQLYAKFSKCKFWLKNVSFLRRFVEDFSRIASLLTQLTRKGTPFFWSPACERSFQKLKQKLVTAPVLTVPNRSRSFVIYNDASKKGLVCVLMQQGKVVAYASHQLKSHEQNYPTHDLELAAVVFALKIWSHYLYGRSNVVADALSKKVSHSAALIIKQAPLLRDFERVEITLNDPYLVEKRRLVKAEQGEEFSISSNGGLMFERCLCVPADSAVKTELLTEARSSPFSMHPRSTKMYQDLKHVHWLLLIDSQSQLTLFQGNSLTLLFWKGLQLALGTRLDFSIVFYPLTDSQTERLNQILEDMLRACVLEFSGSPELVQITNAAIQKIKAHMLIPQSRQKSHTDERRKDLEYDIGDMVFLKVAPMKAYRLALPPAFSTVHDVLHVPMLRKYVADPTHVVDFEPLHINENLSYKEQLVEILPRKVKMLRNRGIALDKVLWQLSRMKVSQRREDFNALNLSCGFFPTKDRLGSTLTLGLFLGSLTLLLGLHLVRLISRYTKYQFFLGVLLCSLKTRFVPMGSQIARVLECASLGVPLYKTLIESRGRSKGRGKLANDKK</sequence>
<dbReference type="InterPro" id="IPR005162">
    <property type="entry name" value="Retrotrans_gag_dom"/>
</dbReference>
<reference evidence="4 5" key="1">
    <citation type="submission" date="2019-08" db="EMBL/GenBank/DDBJ databases">
        <title>Draft genome sequences of two oriental melons (Cucumis melo L. var makuwa).</title>
        <authorList>
            <person name="Kwon S.-Y."/>
        </authorList>
    </citation>
    <scope>NUCLEOTIDE SEQUENCE [LARGE SCALE GENOMIC DNA]</scope>
    <source>
        <strain evidence="5">cv. SW 3</strain>
        <tissue evidence="4">Leaf</tissue>
    </source>
</reference>
<dbReference type="AlphaFoldDB" id="A0A5A7UP10"/>
<evidence type="ECO:0000259" key="3">
    <source>
        <dbReference type="Pfam" id="PF17919"/>
    </source>
</evidence>
<dbReference type="InterPro" id="IPR043128">
    <property type="entry name" value="Rev_trsase/Diguanyl_cyclase"/>
</dbReference>
<gene>
    <name evidence="4" type="ORF">E6C27_scaffold186G00800</name>
</gene>
<evidence type="ECO:0000256" key="1">
    <source>
        <dbReference type="SAM" id="Phobius"/>
    </source>
</evidence>
<name>A0A5A7UP10_CUCMM</name>
<dbReference type="FunFam" id="3.10.10.10:FF:000002">
    <property type="entry name" value="Retrovirus-related Pol polyprotein from transposon 17.6-like protein"/>
    <property type="match status" value="1"/>
</dbReference>
<dbReference type="EMBL" id="SSTE01007511">
    <property type="protein sequence ID" value="KAA0056347.1"/>
    <property type="molecule type" value="Genomic_DNA"/>
</dbReference>
<dbReference type="InterPro" id="IPR043502">
    <property type="entry name" value="DNA/RNA_pol_sf"/>
</dbReference>
<dbReference type="Gene3D" id="3.10.10.10">
    <property type="entry name" value="HIV Type 1 Reverse Transcriptase, subunit A, domain 1"/>
    <property type="match status" value="1"/>
</dbReference>
<proteinExistence type="predicted"/>
<comment type="caution">
    <text evidence="4">The sequence shown here is derived from an EMBL/GenBank/DDBJ whole genome shotgun (WGS) entry which is preliminary data.</text>
</comment>
<keyword evidence="1" id="KW-0812">Transmembrane</keyword>
<dbReference type="InterPro" id="IPR041577">
    <property type="entry name" value="RT_RNaseH_2"/>
</dbReference>
<dbReference type="Proteomes" id="UP000321393">
    <property type="component" value="Unassembled WGS sequence"/>
</dbReference>
<dbReference type="Pfam" id="PF03732">
    <property type="entry name" value="Retrotrans_gag"/>
    <property type="match status" value="1"/>
</dbReference>
<dbReference type="Gene3D" id="3.30.70.270">
    <property type="match status" value="1"/>
</dbReference>
<dbReference type="Gene3D" id="3.10.20.370">
    <property type="match status" value="1"/>
</dbReference>
<feature type="domain" description="Reverse transcriptase/retrotransposon-derived protein RNase H-like" evidence="3">
    <location>
        <begin position="394"/>
        <end position="485"/>
    </location>
</feature>
<dbReference type="PANTHER" id="PTHR24559:SF444">
    <property type="entry name" value="REVERSE TRANSCRIPTASE DOMAIN-CONTAINING PROTEIN"/>
    <property type="match status" value="1"/>
</dbReference>
<dbReference type="InterPro" id="IPR053134">
    <property type="entry name" value="RNA-dir_DNA_polymerase"/>
</dbReference>